<dbReference type="Gene3D" id="1.10.4030.10">
    <property type="entry name" value="Porin chaperone SurA, peptide-binding domain"/>
    <property type="match status" value="1"/>
</dbReference>
<evidence type="ECO:0000256" key="10">
    <source>
        <dbReference type="ARBA" id="ARBA00040743"/>
    </source>
</evidence>
<dbReference type="KEGG" id="pox:MB84_18410"/>
<keyword evidence="5 13" id="KW-1133">Transmembrane helix</keyword>
<accession>A0A0E3YD15</accession>
<dbReference type="SUPFAM" id="SSF54534">
    <property type="entry name" value="FKBP-like"/>
    <property type="match status" value="1"/>
</dbReference>
<feature type="domain" description="PpiC" evidence="14">
    <location>
        <begin position="271"/>
        <end position="375"/>
    </location>
</feature>
<dbReference type="Pfam" id="PF13616">
    <property type="entry name" value="Rotamase_3"/>
    <property type="match status" value="1"/>
</dbReference>
<dbReference type="InterPro" id="IPR027304">
    <property type="entry name" value="Trigger_fact/SurA_dom_sf"/>
</dbReference>
<evidence type="ECO:0000256" key="6">
    <source>
        <dbReference type="ARBA" id="ARBA00023136"/>
    </source>
</evidence>
<evidence type="ECO:0000256" key="11">
    <source>
        <dbReference type="ARBA" id="ARBA00042775"/>
    </source>
</evidence>
<evidence type="ECO:0000256" key="5">
    <source>
        <dbReference type="ARBA" id="ARBA00022989"/>
    </source>
</evidence>
<keyword evidence="2" id="KW-1003">Cell membrane</keyword>
<dbReference type="PATRIC" id="fig|573737.6.peg.4644"/>
<evidence type="ECO:0000256" key="3">
    <source>
        <dbReference type="ARBA" id="ARBA00022519"/>
    </source>
</evidence>
<dbReference type="GO" id="GO:0005886">
    <property type="term" value="C:plasma membrane"/>
    <property type="evidence" value="ECO:0007669"/>
    <property type="project" value="UniProtKB-SubCell"/>
</dbReference>
<dbReference type="GO" id="GO:0003755">
    <property type="term" value="F:peptidyl-prolyl cis-trans isomerase activity"/>
    <property type="evidence" value="ECO:0007669"/>
    <property type="project" value="UniProtKB-KW"/>
</dbReference>
<dbReference type="PANTHER" id="PTHR47529:SF1">
    <property type="entry name" value="PERIPLASMIC CHAPERONE PPID"/>
    <property type="match status" value="1"/>
</dbReference>
<evidence type="ECO:0000313" key="15">
    <source>
        <dbReference type="EMBL" id="AKC71022.1"/>
    </source>
</evidence>
<evidence type="ECO:0000259" key="14">
    <source>
        <dbReference type="PROSITE" id="PS50198"/>
    </source>
</evidence>
<dbReference type="Gene3D" id="3.10.50.40">
    <property type="match status" value="1"/>
</dbReference>
<dbReference type="InterPro" id="IPR000297">
    <property type="entry name" value="PPIase_PpiC"/>
</dbReference>
<keyword evidence="12" id="KW-0697">Rotamase</keyword>
<keyword evidence="3" id="KW-0997">Cell inner membrane</keyword>
<evidence type="ECO:0000313" key="16">
    <source>
        <dbReference type="Proteomes" id="UP000035050"/>
    </source>
</evidence>
<keyword evidence="7" id="KW-0143">Chaperone</keyword>
<evidence type="ECO:0000256" key="12">
    <source>
        <dbReference type="PROSITE-ProRule" id="PRU00278"/>
    </source>
</evidence>
<evidence type="ECO:0000256" key="9">
    <source>
        <dbReference type="ARBA" id="ARBA00038408"/>
    </source>
</evidence>
<dbReference type="OrthoDB" id="9812372at2"/>
<sequence length="641" mass="69706">MFDFIRRHQRLVLIFLTVLIVPSFVVFGVHGWQEYASDAGTIAKVGDQTVTRQEYDSVLRAQTERMQQMFGGAVDASQINTPEMRSAVLDNLIQQKLLQQETLKKNLSVPDTQVREALLAIPAIAQLRRADGSIDQAAYEQLLSAQNLTPQRLEAQIRFELAANQLPSSVQASAMLPKTVLERFAQLRSQQREVSALDFPLTDFAGKIVPTQQQIQAYYDAHKAAFQTPESAEIQYVVLDPKAMPTSAQTAPSDDVLRKMYNDNLKQYTTQEERRASHILIASPADASPADHAKAKAKADAILAQIKKNPNDFAKLASENSEDPGSKGNGGDLGFFARDAMVKPFADAAFALKSEGEVSDVVKSDFGYHIIKLTGIKPAQTKSFDEVKSQLADQYRQQEAAKGYAKLADQFTNAVYEQPDSLQPVADKLNLKVQAAKVTRTPDAALAQSPLGNEKLLKAVFGDESLKNKRNTEAVDVGQGVLVSARIVTYHPAATPPLDQIEAQVKQKAIADLAEQEAKKAGEAKLEALKKGGDAAFGAAQTVSRDNPGKLMPTALTAIFGADTSKLPAYVGVSLGEGHGYAVYRISKVSQPAAQDPQRLAAEAQQLNQLAAQAEWNAWVGDLRARSKVKVVNDVTKAANN</sequence>
<comment type="subcellular location">
    <subcellularLocation>
        <location evidence="1">Cell inner membrane</location>
        <topology evidence="1">Single-pass type II membrane protein</topology>
        <orientation evidence="1">Periplasmic side</orientation>
    </subcellularLocation>
</comment>
<evidence type="ECO:0000256" key="4">
    <source>
        <dbReference type="ARBA" id="ARBA00022692"/>
    </source>
</evidence>
<reference evidence="15" key="1">
    <citation type="submission" date="2016-06" db="EMBL/GenBank/DDBJ databases">
        <title>Pandoraea oxalativorans DSM 23570 Genome Sequencing.</title>
        <authorList>
            <person name="Ee R."/>
            <person name="Lim Y.-L."/>
            <person name="Yong D."/>
            <person name="Yin W.-F."/>
            <person name="Chan K.-G."/>
        </authorList>
    </citation>
    <scope>NUCLEOTIDE SEQUENCE</scope>
    <source>
        <strain evidence="15">DSM 23570</strain>
    </source>
</reference>
<organism evidence="15 16">
    <name type="scientific">Pandoraea oxalativorans</name>
    <dbReference type="NCBI Taxonomy" id="573737"/>
    <lineage>
        <taxon>Bacteria</taxon>
        <taxon>Pseudomonadati</taxon>
        <taxon>Pseudomonadota</taxon>
        <taxon>Betaproteobacteria</taxon>
        <taxon>Burkholderiales</taxon>
        <taxon>Burkholderiaceae</taxon>
        <taxon>Pandoraea</taxon>
    </lineage>
</organism>
<dbReference type="AlphaFoldDB" id="A0A0E3YD15"/>
<evidence type="ECO:0000256" key="8">
    <source>
        <dbReference type="ARBA" id="ARBA00023235"/>
    </source>
</evidence>
<dbReference type="InterPro" id="IPR023058">
    <property type="entry name" value="PPIase_PpiC_CS"/>
</dbReference>
<dbReference type="PROSITE" id="PS01096">
    <property type="entry name" value="PPIC_PPIASE_1"/>
    <property type="match status" value="1"/>
</dbReference>
<dbReference type="InterPro" id="IPR052029">
    <property type="entry name" value="PpiD_chaperone"/>
</dbReference>
<dbReference type="PROSITE" id="PS50198">
    <property type="entry name" value="PPIC_PPIASE_2"/>
    <property type="match status" value="1"/>
</dbReference>
<comment type="similarity">
    <text evidence="9">Belongs to the PpiD chaperone family.</text>
</comment>
<name>A0A0E3YD15_9BURK</name>
<gene>
    <name evidence="15" type="ORF">MB84_18410</name>
</gene>
<keyword evidence="16" id="KW-1185">Reference proteome</keyword>
<dbReference type="SUPFAM" id="SSF109998">
    <property type="entry name" value="Triger factor/SurA peptide-binding domain-like"/>
    <property type="match status" value="1"/>
</dbReference>
<keyword evidence="6 13" id="KW-0472">Membrane</keyword>
<evidence type="ECO:0000256" key="13">
    <source>
        <dbReference type="SAM" id="Phobius"/>
    </source>
</evidence>
<dbReference type="RefSeq" id="WP_046292195.1">
    <property type="nucleotide sequence ID" value="NZ_CP011253.3"/>
</dbReference>
<dbReference type="HOGENOM" id="CLU_023843_1_2_4"/>
<dbReference type="InterPro" id="IPR046357">
    <property type="entry name" value="PPIase_dom_sf"/>
</dbReference>
<dbReference type="PANTHER" id="PTHR47529">
    <property type="entry name" value="PEPTIDYL-PROLYL CIS-TRANS ISOMERASE D"/>
    <property type="match status" value="1"/>
</dbReference>
<evidence type="ECO:0000256" key="2">
    <source>
        <dbReference type="ARBA" id="ARBA00022475"/>
    </source>
</evidence>
<dbReference type="Pfam" id="PF13624">
    <property type="entry name" value="SurA_N_3"/>
    <property type="match status" value="1"/>
</dbReference>
<keyword evidence="8 12" id="KW-0413">Isomerase</keyword>
<proteinExistence type="inferred from homology"/>
<evidence type="ECO:0000256" key="1">
    <source>
        <dbReference type="ARBA" id="ARBA00004382"/>
    </source>
</evidence>
<dbReference type="EMBL" id="CP011253">
    <property type="protein sequence ID" value="AKC71022.1"/>
    <property type="molecule type" value="Genomic_DNA"/>
</dbReference>
<protein>
    <recommendedName>
        <fullName evidence="10">Periplasmic chaperone PpiD</fullName>
    </recommendedName>
    <alternativeName>
        <fullName evidence="11">Periplasmic folding chaperone</fullName>
    </alternativeName>
</protein>
<dbReference type="Proteomes" id="UP000035050">
    <property type="component" value="Chromosome"/>
</dbReference>
<feature type="transmembrane region" description="Helical" evidence="13">
    <location>
        <begin position="12"/>
        <end position="32"/>
    </location>
</feature>
<evidence type="ECO:0000256" key="7">
    <source>
        <dbReference type="ARBA" id="ARBA00023186"/>
    </source>
</evidence>
<keyword evidence="4 13" id="KW-0812">Transmembrane</keyword>